<reference evidence="2 3" key="1">
    <citation type="submission" date="2020-02" db="EMBL/GenBank/DDBJ databases">
        <authorList>
            <person name="Zhang X.-Y."/>
        </authorList>
    </citation>
    <scope>NUCLEOTIDE SEQUENCE [LARGE SCALE GENOMIC DNA]</scope>
    <source>
        <strain evidence="2 3">C33</strain>
    </source>
</reference>
<feature type="region of interest" description="Disordered" evidence="1">
    <location>
        <begin position="97"/>
        <end position="126"/>
    </location>
</feature>
<gene>
    <name evidence="2" type="ORF">G3I74_00935</name>
</gene>
<keyword evidence="3" id="KW-1185">Reference proteome</keyword>
<evidence type="ECO:0000313" key="3">
    <source>
        <dbReference type="Proteomes" id="UP000484885"/>
    </source>
</evidence>
<dbReference type="AlphaFoldDB" id="A0A845UZ00"/>
<evidence type="ECO:0000313" key="2">
    <source>
        <dbReference type="EMBL" id="NDY94296.1"/>
    </source>
</evidence>
<dbReference type="EMBL" id="JAAGSC010000023">
    <property type="protein sequence ID" value="NDY94296.1"/>
    <property type="molecule type" value="Genomic_DNA"/>
</dbReference>
<evidence type="ECO:0008006" key="4">
    <source>
        <dbReference type="Google" id="ProtNLM"/>
    </source>
</evidence>
<proteinExistence type="predicted"/>
<organism evidence="2 3">
    <name type="scientific">Wenzhouxiangella limi</name>
    <dbReference type="NCBI Taxonomy" id="2707351"/>
    <lineage>
        <taxon>Bacteria</taxon>
        <taxon>Pseudomonadati</taxon>
        <taxon>Pseudomonadota</taxon>
        <taxon>Gammaproteobacteria</taxon>
        <taxon>Chromatiales</taxon>
        <taxon>Wenzhouxiangellaceae</taxon>
        <taxon>Wenzhouxiangella</taxon>
    </lineage>
</organism>
<sequence length="126" mass="13281">MDTAQLVREESYTDQRIGSIRVLIPVLLDGQPDPERSKSYVGQTQVMTQAGPLPLSFELPGRSLADAIEGFPAAAEKAIEEAVEEIKRMQREQASSIMVPGQGGGGMGDLPGGNSGSMPGGGIKLR</sequence>
<protein>
    <recommendedName>
        <fullName evidence="4">Cytoplasmic protein</fullName>
    </recommendedName>
</protein>
<name>A0A845UZ00_9GAMM</name>
<accession>A0A845UZ00</accession>
<feature type="compositionally biased region" description="Gly residues" evidence="1">
    <location>
        <begin position="101"/>
        <end position="126"/>
    </location>
</feature>
<evidence type="ECO:0000256" key="1">
    <source>
        <dbReference type="SAM" id="MobiDB-lite"/>
    </source>
</evidence>
<dbReference type="Proteomes" id="UP000484885">
    <property type="component" value="Unassembled WGS sequence"/>
</dbReference>
<comment type="caution">
    <text evidence="2">The sequence shown here is derived from an EMBL/GenBank/DDBJ whole genome shotgun (WGS) entry which is preliminary data.</text>
</comment>